<accession>A0ACB9TTT4</accession>
<reference evidence="1" key="1">
    <citation type="submission" date="2022-04" db="EMBL/GenBank/DDBJ databases">
        <title>Chromosome-scale genome assembly of Holotrichia oblita Faldermann.</title>
        <authorList>
            <person name="Rongchong L."/>
        </authorList>
    </citation>
    <scope>NUCLEOTIDE SEQUENCE</scope>
    <source>
        <strain evidence="1">81SQS9</strain>
    </source>
</reference>
<evidence type="ECO:0000313" key="1">
    <source>
        <dbReference type="EMBL" id="KAI4470378.1"/>
    </source>
</evidence>
<dbReference type="Proteomes" id="UP001056778">
    <property type="component" value="Chromosome 1"/>
</dbReference>
<gene>
    <name evidence="1" type="ORF">MML48_1g18594</name>
</gene>
<organism evidence="1 2">
    <name type="scientific">Holotrichia oblita</name>
    <name type="common">Chafer beetle</name>
    <dbReference type="NCBI Taxonomy" id="644536"/>
    <lineage>
        <taxon>Eukaryota</taxon>
        <taxon>Metazoa</taxon>
        <taxon>Ecdysozoa</taxon>
        <taxon>Arthropoda</taxon>
        <taxon>Hexapoda</taxon>
        <taxon>Insecta</taxon>
        <taxon>Pterygota</taxon>
        <taxon>Neoptera</taxon>
        <taxon>Endopterygota</taxon>
        <taxon>Coleoptera</taxon>
        <taxon>Polyphaga</taxon>
        <taxon>Scarabaeiformia</taxon>
        <taxon>Scarabaeidae</taxon>
        <taxon>Melolonthinae</taxon>
        <taxon>Holotrichia</taxon>
    </lineage>
</organism>
<evidence type="ECO:0000313" key="2">
    <source>
        <dbReference type="Proteomes" id="UP001056778"/>
    </source>
</evidence>
<sequence length="213" mass="23326">MVPGAERKLREHQRLHAEYTEKHLCSGQQRQQYDSIRLDRPKYEAECGPLLNKTPPDVCTMNKCIDFVDTTDTNTNSALLSGIIEPDFTETNSLAGQTVPITVKNHHGSTLIHHQTSLSSYSNFSVNKYGTLPHLNTGGSGTTLHQGFLGVSDLGSSSSNSSVVGYCARSKTLQHQKPKKKCVKIESFQAPQDTGFADFSKRSNTFGYSGSAV</sequence>
<proteinExistence type="predicted"/>
<dbReference type="EMBL" id="CM043015">
    <property type="protein sequence ID" value="KAI4470378.1"/>
    <property type="molecule type" value="Genomic_DNA"/>
</dbReference>
<protein>
    <submittedName>
        <fullName evidence="1">Chymotrypsin-related</fullName>
    </submittedName>
</protein>
<comment type="caution">
    <text evidence="1">The sequence shown here is derived from an EMBL/GenBank/DDBJ whole genome shotgun (WGS) entry which is preliminary data.</text>
</comment>
<keyword evidence="2" id="KW-1185">Reference proteome</keyword>
<name>A0ACB9TTT4_HOLOL</name>